<evidence type="ECO:0000313" key="2">
    <source>
        <dbReference type="EMBL" id="MFL9877381.1"/>
    </source>
</evidence>
<evidence type="ECO:0000256" key="1">
    <source>
        <dbReference type="SAM" id="Phobius"/>
    </source>
</evidence>
<dbReference type="EMBL" id="JAQQFR010000002">
    <property type="protein sequence ID" value="MFL9877381.1"/>
    <property type="molecule type" value="Genomic_DNA"/>
</dbReference>
<protein>
    <recommendedName>
        <fullName evidence="4">Heme exporter protein D</fullName>
    </recommendedName>
</protein>
<reference evidence="2 3" key="1">
    <citation type="journal article" date="2024" name="Chem. Sci.">
        <title>Discovery of megapolipeptins by genome mining of a Burkholderiales bacteria collection.</title>
        <authorList>
            <person name="Paulo B.S."/>
            <person name="Recchia M.J.J."/>
            <person name="Lee S."/>
            <person name="Fergusson C.H."/>
            <person name="Romanowski S.B."/>
            <person name="Hernandez A."/>
            <person name="Krull N."/>
            <person name="Liu D.Y."/>
            <person name="Cavanagh H."/>
            <person name="Bos A."/>
            <person name="Gray C.A."/>
            <person name="Murphy B.T."/>
            <person name="Linington R.G."/>
            <person name="Eustaquio A.S."/>
        </authorList>
    </citation>
    <scope>NUCLEOTIDE SEQUENCE [LARGE SCALE GENOMIC DNA]</scope>
    <source>
        <strain evidence="2 3">RL21-008-BIB-B</strain>
    </source>
</reference>
<keyword evidence="1" id="KW-0812">Transmembrane</keyword>
<gene>
    <name evidence="2" type="ORF">PQR63_03240</name>
</gene>
<dbReference type="RefSeq" id="WP_408165600.1">
    <property type="nucleotide sequence ID" value="NZ_JAQQFR010000002.1"/>
</dbReference>
<dbReference type="Proteomes" id="UP001629214">
    <property type="component" value="Unassembled WGS sequence"/>
</dbReference>
<evidence type="ECO:0008006" key="4">
    <source>
        <dbReference type="Google" id="ProtNLM"/>
    </source>
</evidence>
<name>A0ABW8Z4U6_9BURK</name>
<comment type="caution">
    <text evidence="2">The sequence shown here is derived from an EMBL/GenBank/DDBJ whole genome shotgun (WGS) entry which is preliminary data.</text>
</comment>
<organism evidence="2 3">
    <name type="scientific">Herbaspirillum rhizosphaerae</name>
    <dbReference type="NCBI Taxonomy" id="346179"/>
    <lineage>
        <taxon>Bacteria</taxon>
        <taxon>Pseudomonadati</taxon>
        <taxon>Pseudomonadota</taxon>
        <taxon>Betaproteobacteria</taxon>
        <taxon>Burkholderiales</taxon>
        <taxon>Oxalobacteraceae</taxon>
        <taxon>Herbaspirillum</taxon>
    </lineage>
</organism>
<keyword evidence="1" id="KW-0472">Membrane</keyword>
<keyword evidence="3" id="KW-1185">Reference proteome</keyword>
<accession>A0ABW8Z4U6</accession>
<keyword evidence="1" id="KW-1133">Transmembrane helix</keyword>
<proteinExistence type="predicted"/>
<evidence type="ECO:0000313" key="3">
    <source>
        <dbReference type="Proteomes" id="UP001629214"/>
    </source>
</evidence>
<feature type="transmembrane region" description="Helical" evidence="1">
    <location>
        <begin position="12"/>
        <end position="31"/>
    </location>
</feature>
<sequence length="93" mass="10887">MQFIVDTVPNDIALMFMTYLGFCLVLMYLFIRADCEWNKRELKLSRERLRLLSVDHGKTERLRELTACSVHHDVNCSCFLHGKNDGRHRSEAA</sequence>